<accession>A0A1A9M8C9</accession>
<evidence type="ECO:0000313" key="2">
    <source>
        <dbReference type="EMBL" id="OAG66156.1"/>
    </source>
</evidence>
<keyword evidence="4" id="KW-1185">Reference proteome</keyword>
<proteinExistence type="predicted"/>
<dbReference type="EMBL" id="JAYFSO010000035">
    <property type="protein sequence ID" value="MEA5126154.1"/>
    <property type="molecule type" value="Genomic_DNA"/>
</dbReference>
<comment type="caution">
    <text evidence="2">The sequence shown here is derived from an EMBL/GenBank/DDBJ whole genome shotgun (WGS) entry which is preliminary data.</text>
</comment>
<protein>
    <submittedName>
        <fullName evidence="2">Uncharacterized protein</fullName>
    </submittedName>
</protein>
<evidence type="ECO:0000313" key="1">
    <source>
        <dbReference type="EMBL" id="MEA5126154.1"/>
    </source>
</evidence>
<evidence type="ECO:0000313" key="3">
    <source>
        <dbReference type="Proteomes" id="UP000077659"/>
    </source>
</evidence>
<reference evidence="1 4" key="2">
    <citation type="submission" date="2023-12" db="EMBL/GenBank/DDBJ databases">
        <title>Genome sequencing of Xanthomonas floridensis.</title>
        <authorList>
            <person name="Greer S."/>
            <person name="Harrison J."/>
            <person name="Grant M."/>
            <person name="Vicente J."/>
            <person name="Studholme D."/>
        </authorList>
    </citation>
    <scope>NUCLEOTIDE SEQUENCE [LARGE SCALE GENOMIC DNA]</scope>
    <source>
        <strain evidence="1 4">WHRI 8848</strain>
    </source>
</reference>
<dbReference type="RefSeq" id="WP_064510343.1">
    <property type="nucleotide sequence ID" value="NZ_JAYFSO010000035.1"/>
</dbReference>
<reference evidence="2 3" key="1">
    <citation type="submission" date="2016-05" db="EMBL/GenBank/DDBJ databases">
        <title>Pathogenic, phenotypic and molecular characterisation of Xanthomonas nasturtii sp. nov. and Xanthomonas floridensis sp. nov., new species of Xanthomonas associated with watercress production in Florida.</title>
        <authorList>
            <person name="Vicente J.G."/>
            <person name="Rothwell S."/>
            <person name="Holub E.B."/>
            <person name="Studholme D.J."/>
        </authorList>
    </citation>
    <scope>NUCLEOTIDE SEQUENCE [LARGE SCALE GENOMIC DNA]</scope>
    <source>
        <strain evidence="2 3">WHRI 8848</strain>
    </source>
</reference>
<sequence length="71" mass="6969">MPGGTLPGTVQFKQNTCVAASGDVSKRPPIAVVPSAAAGAVLSIGRDGLQTRFAALPLRTGCAAAAFCSPA</sequence>
<dbReference type="Proteomes" id="UP001303614">
    <property type="component" value="Unassembled WGS sequence"/>
</dbReference>
<organism evidence="2 3">
    <name type="scientific">Xanthomonas floridensis</name>
    <dbReference type="NCBI Taxonomy" id="1843580"/>
    <lineage>
        <taxon>Bacteria</taxon>
        <taxon>Pseudomonadati</taxon>
        <taxon>Pseudomonadota</taxon>
        <taxon>Gammaproteobacteria</taxon>
        <taxon>Lysobacterales</taxon>
        <taxon>Lysobacteraceae</taxon>
        <taxon>Xanthomonas</taxon>
    </lineage>
</organism>
<dbReference type="EMBL" id="LXNG01000035">
    <property type="protein sequence ID" value="OAG66156.1"/>
    <property type="molecule type" value="Genomic_DNA"/>
</dbReference>
<dbReference type="AlphaFoldDB" id="A0A1A9M8C9"/>
<name>A0A1A9M8C9_9XANT</name>
<evidence type="ECO:0000313" key="4">
    <source>
        <dbReference type="Proteomes" id="UP001303614"/>
    </source>
</evidence>
<dbReference type="Proteomes" id="UP000077659">
    <property type="component" value="Unassembled WGS sequence"/>
</dbReference>
<gene>
    <name evidence="2" type="ORF">A7D17_21940</name>
    <name evidence="1" type="ORF">VB146_20325</name>
</gene>
<dbReference type="OrthoDB" id="9881687at2"/>
<dbReference type="STRING" id="1843580.A7D17_21940"/>